<dbReference type="PANTHER" id="PTHR21248:SF12">
    <property type="entry name" value="CARDIOLIPIN SYNTHASE C"/>
    <property type="match status" value="1"/>
</dbReference>
<dbReference type="PROSITE" id="PS50035">
    <property type="entry name" value="PLD"/>
    <property type="match status" value="2"/>
</dbReference>
<dbReference type="EMBL" id="JAHGAW010000001">
    <property type="protein sequence ID" value="MBT2185445.1"/>
    <property type="molecule type" value="Genomic_DNA"/>
</dbReference>
<evidence type="ECO:0000256" key="4">
    <source>
        <dbReference type="ARBA" id="ARBA00022525"/>
    </source>
</evidence>
<feature type="domain" description="PLD phosphodiesterase" evidence="6">
    <location>
        <begin position="289"/>
        <end position="315"/>
    </location>
</feature>
<dbReference type="CDD" id="cd09110">
    <property type="entry name" value="PLDc_CLS_1"/>
    <property type="match status" value="1"/>
</dbReference>
<keyword evidence="4" id="KW-0964">Secreted</keyword>
<evidence type="ECO:0000256" key="2">
    <source>
        <dbReference type="ARBA" id="ARBA00004613"/>
    </source>
</evidence>
<dbReference type="InterPro" id="IPR001736">
    <property type="entry name" value="PLipase_D/transphosphatidylase"/>
</dbReference>
<dbReference type="Pfam" id="PF13091">
    <property type="entry name" value="PLDc_2"/>
    <property type="match status" value="2"/>
</dbReference>
<evidence type="ECO:0000259" key="6">
    <source>
        <dbReference type="PROSITE" id="PS50035"/>
    </source>
</evidence>
<evidence type="ECO:0000256" key="1">
    <source>
        <dbReference type="ARBA" id="ARBA00003145"/>
    </source>
</evidence>
<dbReference type="InterPro" id="IPR025202">
    <property type="entry name" value="PLD-like_dom"/>
</dbReference>
<reference evidence="7" key="1">
    <citation type="submission" date="2021-05" db="EMBL/GenBank/DDBJ databases">
        <title>Genome of Sphingobium sp. strain.</title>
        <authorList>
            <person name="Fan R."/>
        </authorList>
    </citation>
    <scope>NUCLEOTIDE SEQUENCE</scope>
    <source>
        <strain evidence="7">H33</strain>
    </source>
</reference>
<comment type="subcellular location">
    <subcellularLocation>
        <location evidence="2">Secreted</location>
    </subcellularLocation>
</comment>
<accession>A0A9X1AJN7</accession>
<proteinExistence type="predicted"/>
<feature type="domain" description="PLD phosphodiesterase" evidence="6">
    <location>
        <begin position="112"/>
        <end position="139"/>
    </location>
</feature>
<dbReference type="GO" id="GO:0032049">
    <property type="term" value="P:cardiolipin biosynthetic process"/>
    <property type="evidence" value="ECO:0007669"/>
    <property type="project" value="UniProtKB-ARBA"/>
</dbReference>
<dbReference type="SUPFAM" id="SSF56024">
    <property type="entry name" value="Phospholipase D/nuclease"/>
    <property type="match status" value="2"/>
</dbReference>
<evidence type="ECO:0000313" key="8">
    <source>
        <dbReference type="Proteomes" id="UP001138757"/>
    </source>
</evidence>
<comment type="caution">
    <text evidence="7">The sequence shown here is derived from an EMBL/GenBank/DDBJ whole genome shotgun (WGS) entry which is preliminary data.</text>
</comment>
<sequence>MESIETDAGLAPHIVDGNELTLLPGGAERLKALIDLIEGAQARLDLYYYIFAKDVCGEQVAEALIDACNRGVAVTLMVDAFGSATTPQVFFDALVRAGGRFAWFGARRSTRYLIRNHQKMVIADGRRVLIGGFNCEQLYFGRDDDPASWCDLGLLVKGPLAADLERWFRALAHWTIESEQKFRHLRRMVRIWKPSDGTVSWLIGGPIRKPQSSWVRQIVHDLQACRRLDLVAAYFSPNPGMMRRIDAIARRGSARIITAMTSDNKATVGAARHLYKRLLRAGTTVFEFRPQKLHMKLIVVDNVTYVGSANFDMRSLYINLELMLRVDDAGFAAEAREMIDRMEKRSRGIDETSYAMMAGPLRRFVWWCDYLLVGVLDYTVTRRLNFRRRRD</sequence>
<organism evidence="7 8">
    <name type="scientific">Sphingobium nicotianae</name>
    <dbReference type="NCBI Taxonomy" id="2782607"/>
    <lineage>
        <taxon>Bacteria</taxon>
        <taxon>Pseudomonadati</taxon>
        <taxon>Pseudomonadota</taxon>
        <taxon>Alphaproteobacteria</taxon>
        <taxon>Sphingomonadales</taxon>
        <taxon>Sphingomonadaceae</taxon>
        <taxon>Sphingobium</taxon>
    </lineage>
</organism>
<dbReference type="Proteomes" id="UP001138757">
    <property type="component" value="Unassembled WGS sequence"/>
</dbReference>
<evidence type="ECO:0000256" key="5">
    <source>
        <dbReference type="ARBA" id="ARBA00029594"/>
    </source>
</evidence>
<evidence type="ECO:0000313" key="7">
    <source>
        <dbReference type="EMBL" id="MBT2185445.1"/>
    </source>
</evidence>
<gene>
    <name evidence="7" type="ORF">KK488_00600</name>
</gene>
<name>A0A9X1AJN7_9SPHN</name>
<dbReference type="SMART" id="SM00155">
    <property type="entry name" value="PLDc"/>
    <property type="match status" value="2"/>
</dbReference>
<dbReference type="PANTHER" id="PTHR21248">
    <property type="entry name" value="CARDIOLIPIN SYNTHASE"/>
    <property type="match status" value="1"/>
</dbReference>
<dbReference type="GO" id="GO:0030572">
    <property type="term" value="F:phosphatidyltransferase activity"/>
    <property type="evidence" value="ECO:0007669"/>
    <property type="project" value="UniProtKB-ARBA"/>
</dbReference>
<dbReference type="AlphaFoldDB" id="A0A9X1AJN7"/>
<keyword evidence="8" id="KW-1185">Reference proteome</keyword>
<comment type="function">
    <text evidence="1">Could be a virulence factor.</text>
</comment>
<evidence type="ECO:0000256" key="3">
    <source>
        <dbReference type="ARBA" id="ARBA00018392"/>
    </source>
</evidence>
<dbReference type="Gene3D" id="3.30.870.10">
    <property type="entry name" value="Endonuclease Chain A"/>
    <property type="match status" value="2"/>
</dbReference>
<dbReference type="GO" id="GO:0005576">
    <property type="term" value="C:extracellular region"/>
    <property type="evidence" value="ECO:0007669"/>
    <property type="project" value="UniProtKB-SubCell"/>
</dbReference>
<protein>
    <recommendedName>
        <fullName evidence="3">Phospholipase D</fullName>
    </recommendedName>
    <alternativeName>
        <fullName evidence="5">Choline phosphatase</fullName>
    </alternativeName>
</protein>